<proteinExistence type="predicted"/>
<keyword evidence="2" id="KW-1185">Reference proteome</keyword>
<dbReference type="EMBL" id="CM056744">
    <property type="protein sequence ID" value="KAJ8665537.1"/>
    <property type="molecule type" value="Genomic_DNA"/>
</dbReference>
<gene>
    <name evidence="1" type="ORF">QAD02_007199</name>
</gene>
<sequence>MLIRDLLSLEREGLTINVNNRVEHLYFCACLEIGDNKSLYQDQGYVTTYNSGRCCRICRADVSQMKKMIVEDVSLLRNEENYIADLKLRCPRETGLIGRCVFDELHSFSAPRNAILDLTHDEFGGSTSYLMTNVCHSLIYEQARMKLEELNKRIDTSNKSCLYISNRIPQIKKNHLSAHSHLRMSFAGMINFVRYFGILVGDIIDRDEQDETWECYLTYRRIVDYLLSPRIVEGHLQQLECIIPEFLLMYISLYNELLYQFHSLVHVVRIVRKLGPMVNYWAMRLESRQREFKATVTGSCNSQNILRTISLRSQLQLAYFKATGTMHIPDIEINHSNKIDIVTREFYFADVSQDSCILCTKNIVFKGIDFEVGMMCVIDMGDNSPAFGLINEIFIFEENATILFQPHTTIHFDRHVTLIEFVLDKLMFSEISQICPLLTHVRS</sequence>
<evidence type="ECO:0000313" key="2">
    <source>
        <dbReference type="Proteomes" id="UP001239111"/>
    </source>
</evidence>
<accession>A0ACC2N316</accession>
<comment type="caution">
    <text evidence="1">The sequence shown here is derived from an EMBL/GenBank/DDBJ whole genome shotgun (WGS) entry which is preliminary data.</text>
</comment>
<protein>
    <submittedName>
        <fullName evidence="1">Uncharacterized protein</fullName>
    </submittedName>
</protein>
<name>A0ACC2N316_9HYME</name>
<dbReference type="Proteomes" id="UP001239111">
    <property type="component" value="Chromosome 4"/>
</dbReference>
<reference evidence="1" key="1">
    <citation type="submission" date="2023-04" db="EMBL/GenBank/DDBJ databases">
        <title>A chromosome-level genome assembly of the parasitoid wasp Eretmocerus hayati.</title>
        <authorList>
            <person name="Zhong Y."/>
            <person name="Liu S."/>
            <person name="Liu Y."/>
        </authorList>
    </citation>
    <scope>NUCLEOTIDE SEQUENCE</scope>
    <source>
        <strain evidence="1">ZJU_SS_LIU_2023</strain>
    </source>
</reference>
<organism evidence="1 2">
    <name type="scientific">Eretmocerus hayati</name>
    <dbReference type="NCBI Taxonomy" id="131215"/>
    <lineage>
        <taxon>Eukaryota</taxon>
        <taxon>Metazoa</taxon>
        <taxon>Ecdysozoa</taxon>
        <taxon>Arthropoda</taxon>
        <taxon>Hexapoda</taxon>
        <taxon>Insecta</taxon>
        <taxon>Pterygota</taxon>
        <taxon>Neoptera</taxon>
        <taxon>Endopterygota</taxon>
        <taxon>Hymenoptera</taxon>
        <taxon>Apocrita</taxon>
        <taxon>Proctotrupomorpha</taxon>
        <taxon>Chalcidoidea</taxon>
        <taxon>Aphelinidae</taxon>
        <taxon>Aphelininae</taxon>
        <taxon>Eretmocerus</taxon>
    </lineage>
</organism>
<evidence type="ECO:0000313" key="1">
    <source>
        <dbReference type="EMBL" id="KAJ8665537.1"/>
    </source>
</evidence>